<organism evidence="2 3">
    <name type="scientific">Taxus chinensis</name>
    <name type="common">Chinese yew</name>
    <name type="synonym">Taxus wallichiana var. chinensis</name>
    <dbReference type="NCBI Taxonomy" id="29808"/>
    <lineage>
        <taxon>Eukaryota</taxon>
        <taxon>Viridiplantae</taxon>
        <taxon>Streptophyta</taxon>
        <taxon>Embryophyta</taxon>
        <taxon>Tracheophyta</taxon>
        <taxon>Spermatophyta</taxon>
        <taxon>Pinopsida</taxon>
        <taxon>Pinidae</taxon>
        <taxon>Conifers II</taxon>
        <taxon>Cupressales</taxon>
        <taxon>Taxaceae</taxon>
        <taxon>Taxus</taxon>
    </lineage>
</organism>
<evidence type="ECO:0000313" key="3">
    <source>
        <dbReference type="Proteomes" id="UP000824469"/>
    </source>
</evidence>
<evidence type="ECO:0000256" key="1">
    <source>
        <dbReference type="SAM" id="MobiDB-lite"/>
    </source>
</evidence>
<dbReference type="Proteomes" id="UP000824469">
    <property type="component" value="Unassembled WGS sequence"/>
</dbReference>
<dbReference type="EMBL" id="JAHRHJ020000009">
    <property type="protein sequence ID" value="KAH9303560.1"/>
    <property type="molecule type" value="Genomic_DNA"/>
</dbReference>
<reference evidence="2 3" key="1">
    <citation type="journal article" date="2021" name="Nat. Plants">
        <title>The Taxus genome provides insights into paclitaxel biosynthesis.</title>
        <authorList>
            <person name="Xiong X."/>
            <person name="Gou J."/>
            <person name="Liao Q."/>
            <person name="Li Y."/>
            <person name="Zhou Q."/>
            <person name="Bi G."/>
            <person name="Li C."/>
            <person name="Du R."/>
            <person name="Wang X."/>
            <person name="Sun T."/>
            <person name="Guo L."/>
            <person name="Liang H."/>
            <person name="Lu P."/>
            <person name="Wu Y."/>
            <person name="Zhang Z."/>
            <person name="Ro D.K."/>
            <person name="Shang Y."/>
            <person name="Huang S."/>
            <person name="Yan J."/>
        </authorList>
    </citation>
    <scope>NUCLEOTIDE SEQUENCE [LARGE SCALE GENOMIC DNA]</scope>
    <source>
        <strain evidence="2">Ta-2019</strain>
    </source>
</reference>
<protein>
    <submittedName>
        <fullName evidence="2">Uncharacterized protein</fullName>
    </submittedName>
</protein>
<accession>A0AA38CN51</accession>
<feature type="compositionally biased region" description="Acidic residues" evidence="1">
    <location>
        <begin position="37"/>
        <end position="49"/>
    </location>
</feature>
<comment type="caution">
    <text evidence="2">The sequence shown here is derived from an EMBL/GenBank/DDBJ whole genome shotgun (WGS) entry which is preliminary data.</text>
</comment>
<feature type="compositionally biased region" description="Low complexity" evidence="1">
    <location>
        <begin position="89"/>
        <end position="98"/>
    </location>
</feature>
<dbReference type="AlphaFoldDB" id="A0AA38CN51"/>
<sequence length="136" mass="15364">RNRLEQQRLNDLVFVQYNLRLRRNQLLNRRPDTDPIVLDDIDPTSEWVEESQPTEFDPDDLGWMGLDQESDEPLAAPPPPSRDIVGTSRTRATPRPRANTVVADVPEDLDESESEPEVGDDIDEDDLEDPISSSGA</sequence>
<name>A0AA38CN51_TAXCH</name>
<evidence type="ECO:0000313" key="2">
    <source>
        <dbReference type="EMBL" id="KAH9303560.1"/>
    </source>
</evidence>
<feature type="compositionally biased region" description="Acidic residues" evidence="1">
    <location>
        <begin position="105"/>
        <end position="129"/>
    </location>
</feature>
<feature type="region of interest" description="Disordered" evidence="1">
    <location>
        <begin position="26"/>
        <end position="136"/>
    </location>
</feature>
<keyword evidence="3" id="KW-1185">Reference proteome</keyword>
<feature type="non-terminal residue" evidence="2">
    <location>
        <position position="1"/>
    </location>
</feature>
<gene>
    <name evidence="2" type="ORF">KI387_044441</name>
</gene>
<proteinExistence type="predicted"/>
<feature type="non-terminal residue" evidence="2">
    <location>
        <position position="136"/>
    </location>
</feature>